<evidence type="ECO:0000313" key="1">
    <source>
        <dbReference type="EMBL" id="KZP08103.1"/>
    </source>
</evidence>
<reference evidence="1 2" key="1">
    <citation type="journal article" date="2016" name="Mol. Biol. Evol.">
        <title>Comparative Genomics of Early-Diverging Mushroom-Forming Fungi Provides Insights into the Origins of Lignocellulose Decay Capabilities.</title>
        <authorList>
            <person name="Nagy L.G."/>
            <person name="Riley R."/>
            <person name="Tritt A."/>
            <person name="Adam C."/>
            <person name="Daum C."/>
            <person name="Floudas D."/>
            <person name="Sun H."/>
            <person name="Yadav J.S."/>
            <person name="Pangilinan J."/>
            <person name="Larsson K.H."/>
            <person name="Matsuura K."/>
            <person name="Barry K."/>
            <person name="Labutti K."/>
            <person name="Kuo R."/>
            <person name="Ohm R.A."/>
            <person name="Bhattacharya S.S."/>
            <person name="Shirouzu T."/>
            <person name="Yoshinaga Y."/>
            <person name="Martin F.M."/>
            <person name="Grigoriev I.V."/>
            <person name="Hibbett D.S."/>
        </authorList>
    </citation>
    <scope>NUCLEOTIDE SEQUENCE [LARGE SCALE GENOMIC DNA]</scope>
    <source>
        <strain evidence="1 2">CBS 109695</strain>
    </source>
</reference>
<protein>
    <submittedName>
        <fullName evidence="1">Uncharacterized protein</fullName>
    </submittedName>
</protein>
<dbReference type="EMBL" id="KV417731">
    <property type="protein sequence ID" value="KZP08103.1"/>
    <property type="molecule type" value="Genomic_DNA"/>
</dbReference>
<name>A0A165X1E8_9AGAM</name>
<keyword evidence="2" id="KW-1185">Reference proteome</keyword>
<dbReference type="OrthoDB" id="2269034at2759"/>
<dbReference type="Proteomes" id="UP000076532">
    <property type="component" value="Unassembled WGS sequence"/>
</dbReference>
<dbReference type="AlphaFoldDB" id="A0A165X1E8"/>
<organism evidence="1 2">
    <name type="scientific">Athelia psychrophila</name>
    <dbReference type="NCBI Taxonomy" id="1759441"/>
    <lineage>
        <taxon>Eukaryota</taxon>
        <taxon>Fungi</taxon>
        <taxon>Dikarya</taxon>
        <taxon>Basidiomycota</taxon>
        <taxon>Agaricomycotina</taxon>
        <taxon>Agaricomycetes</taxon>
        <taxon>Agaricomycetidae</taxon>
        <taxon>Atheliales</taxon>
        <taxon>Atheliaceae</taxon>
        <taxon>Athelia</taxon>
    </lineage>
</organism>
<accession>A0A165X1E8</accession>
<proteinExistence type="predicted"/>
<evidence type="ECO:0000313" key="2">
    <source>
        <dbReference type="Proteomes" id="UP000076532"/>
    </source>
</evidence>
<dbReference type="Gene3D" id="1.20.1280.50">
    <property type="match status" value="1"/>
</dbReference>
<gene>
    <name evidence="1" type="ORF">FIBSPDRAFT_270169</name>
</gene>
<sequence length="219" mass="24708">MPDINMHQRDPTSNLPNELLAMIFEADMPIYREEGPVLGALLKSGKVFSHVSHRWRSIALDTPSLWTEIHYNDQPLRACTEYLSRSRKAPLDIYINAPCFDRELTSSLLDSLSENIGRCRLLYIAPAAPAFRIPTKSSRMYIALCGASSRIVFNIRPPWRYTILSSTVRKWCTSSPDRATGGARVQCSYSGVLFTSLQTRVTPGSFPHPHPLFGLLHIF</sequence>